<evidence type="ECO:0000313" key="4">
    <source>
        <dbReference type="EMBL" id="SAK57243.1"/>
    </source>
</evidence>
<gene>
    <name evidence="4" type="primary">tnpA_1</name>
    <name evidence="4" type="ORF">AWB76_02421</name>
</gene>
<evidence type="ECO:0000259" key="3">
    <source>
        <dbReference type="Pfam" id="PF14706"/>
    </source>
</evidence>
<accession>A0A158AHI6</accession>
<protein>
    <submittedName>
        <fullName evidence="4">Transposase for transposon Tn5</fullName>
        <ecNumber evidence="4">3.1.-.-</ecNumber>
    </submittedName>
</protein>
<dbReference type="GO" id="GO:0016787">
    <property type="term" value="F:hydrolase activity"/>
    <property type="evidence" value="ECO:0007669"/>
    <property type="project" value="UniProtKB-KW"/>
</dbReference>
<evidence type="ECO:0000259" key="1">
    <source>
        <dbReference type="Pfam" id="PF01609"/>
    </source>
</evidence>
<dbReference type="SUPFAM" id="SSF53098">
    <property type="entry name" value="Ribonuclease H-like"/>
    <property type="match status" value="1"/>
</dbReference>
<dbReference type="AlphaFoldDB" id="A0A158AHI6"/>
<dbReference type="InterPro" id="IPR002559">
    <property type="entry name" value="Transposase_11"/>
</dbReference>
<dbReference type="EMBL" id="FCOI02000006">
    <property type="protein sequence ID" value="SAK57243.1"/>
    <property type="molecule type" value="Genomic_DNA"/>
</dbReference>
<keyword evidence="5" id="KW-1185">Reference proteome</keyword>
<feature type="domain" description="Transposase Tn5-like N-terminal" evidence="3">
    <location>
        <begin position="9"/>
        <end position="66"/>
    </location>
</feature>
<dbReference type="Gene3D" id="1.10.740.10">
    <property type="entry name" value="Transferase Inhibitor Protein From Tn5, Chain"/>
    <property type="match status" value="1"/>
</dbReference>
<dbReference type="GO" id="GO:0004803">
    <property type="term" value="F:transposase activity"/>
    <property type="evidence" value="ECO:0007669"/>
    <property type="project" value="InterPro"/>
</dbReference>
<evidence type="ECO:0000313" key="5">
    <source>
        <dbReference type="Proteomes" id="UP000054624"/>
    </source>
</evidence>
<dbReference type="NCBIfam" id="NF033590">
    <property type="entry name" value="transpos_IS4_3"/>
    <property type="match status" value="1"/>
</dbReference>
<dbReference type="InterPro" id="IPR012337">
    <property type="entry name" value="RNaseH-like_sf"/>
</dbReference>
<evidence type="ECO:0000259" key="2">
    <source>
        <dbReference type="Pfam" id="PF02281"/>
    </source>
</evidence>
<dbReference type="InterPro" id="IPR054836">
    <property type="entry name" value="Tn5_transposase"/>
</dbReference>
<dbReference type="InterPro" id="IPR014735">
    <property type="entry name" value="Transposase_Tn5-like_N"/>
</dbReference>
<proteinExistence type="predicted"/>
<feature type="domain" description="Transposase IS4-like" evidence="1">
    <location>
        <begin position="179"/>
        <end position="348"/>
    </location>
</feature>
<dbReference type="GO" id="GO:0003677">
    <property type="term" value="F:DNA binding"/>
    <property type="evidence" value="ECO:0007669"/>
    <property type="project" value="InterPro"/>
</dbReference>
<keyword evidence="4" id="KW-0378">Hydrolase</keyword>
<dbReference type="PANTHER" id="PTHR37319:SF1">
    <property type="entry name" value="TRANSPOSASE TN5 DIMERISATION DOMAIN-CONTAINING PROTEIN"/>
    <property type="match status" value="1"/>
</dbReference>
<dbReference type="Proteomes" id="UP000054624">
    <property type="component" value="Unassembled WGS sequence"/>
</dbReference>
<dbReference type="InterPro" id="IPR003201">
    <property type="entry name" value="Transposase_Tn5"/>
</dbReference>
<reference evidence="5" key="1">
    <citation type="submission" date="2016-01" db="EMBL/GenBank/DDBJ databases">
        <authorList>
            <person name="Peeters Charlotte."/>
        </authorList>
    </citation>
    <scope>NUCLEOTIDE SEQUENCE [LARGE SCALE GENOMIC DNA]</scope>
</reference>
<sequence length="448" mass="50582">MKIQDDAGAWVDEEFETLDLGDPRRDRRAKELVKRFASRPTASIPGACEGWAETMAAYRFLGNERIDWRDMVQPHWDRTTARMGQLPVVLCVADTTELNFNGQDIEGAGPLSYEAQVGMYLHATYAVTPDREPLGVINSWMWAREPRDANGRRGGVRESTRWIESYEIVAEQAQALPDTRLVYVADREGDIAALMQRAQELGNPADWLIRSQHNRALKDEEKLWDKVHASNVLGHIGFVLPGRSGQKAREVKQELRSQRITLPGRAGVTLTCVEACEVDAPAGVKPVIWRLVTNREAADADALIELVDWYRARWEIEMYFNVLKNACRVEALQLSQMERVEKALALYMVVSWRIARLMRLGRTCPELEASLFFAADEIHGAHVLSKKPRPKKTPTLNQMIRMIASLGGFLGRKSDGEPGAKTLWIGMQRVMDAVITIQILRDGYDTSV</sequence>
<dbReference type="OrthoDB" id="8617434at2"/>
<dbReference type="PANTHER" id="PTHR37319">
    <property type="entry name" value="TRANSPOSASE"/>
    <property type="match status" value="1"/>
</dbReference>
<dbReference type="InterPro" id="IPR038215">
    <property type="entry name" value="TN5-like_N_sf"/>
</dbReference>
<dbReference type="Gene3D" id="3.90.350.10">
    <property type="entry name" value="Transposase Inhibitor Protein From Tn5, Chain A, domain 1"/>
    <property type="match status" value="1"/>
</dbReference>
<dbReference type="Pfam" id="PF01609">
    <property type="entry name" value="DDE_Tnp_1"/>
    <property type="match status" value="1"/>
</dbReference>
<dbReference type="RefSeq" id="WP_061160317.1">
    <property type="nucleotide sequence ID" value="NZ_FCOI02000006.1"/>
</dbReference>
<dbReference type="Gene3D" id="1.10.246.40">
    <property type="entry name" value="Tn5 transposase, domain 1"/>
    <property type="match status" value="1"/>
</dbReference>
<name>A0A158AHI6_9BURK</name>
<dbReference type="EC" id="3.1.-.-" evidence="4"/>
<organism evidence="4 5">
    <name type="scientific">Caballeronia temeraria</name>
    <dbReference type="NCBI Taxonomy" id="1777137"/>
    <lineage>
        <taxon>Bacteria</taxon>
        <taxon>Pseudomonadati</taxon>
        <taxon>Pseudomonadota</taxon>
        <taxon>Betaproteobacteria</taxon>
        <taxon>Burkholderiales</taxon>
        <taxon>Burkholderiaceae</taxon>
        <taxon>Caballeronia</taxon>
    </lineage>
</organism>
<dbReference type="Pfam" id="PF02281">
    <property type="entry name" value="Dimer_Tnp_Tn5"/>
    <property type="match status" value="1"/>
</dbReference>
<dbReference type="InterPro" id="IPR047768">
    <property type="entry name" value="Tn5p-like"/>
</dbReference>
<dbReference type="GO" id="GO:0006313">
    <property type="term" value="P:DNA transposition"/>
    <property type="evidence" value="ECO:0007669"/>
    <property type="project" value="InterPro"/>
</dbReference>
<dbReference type="Pfam" id="PF14706">
    <property type="entry name" value="Tnp_DNA_bind"/>
    <property type="match status" value="1"/>
</dbReference>
<feature type="domain" description="Transposase Tn5 dimerisation" evidence="2">
    <location>
        <begin position="349"/>
        <end position="434"/>
    </location>
</feature>
<dbReference type="STRING" id="1777137.AWB76_02421"/>
<dbReference type="InterPro" id="IPR014737">
    <property type="entry name" value="Transposase_Tn5-like_C"/>
</dbReference>